<keyword evidence="2" id="KW-1185">Reference proteome</keyword>
<sequence length="88" mass="9925">MIGGGDETFGSSFINVVAPSTDSAHEYVQRDSRIQLIYGTDSFWDGCVYGRFIHLYDPVFYERPDEEDSEGLVVWDKRSTYLGSSGKT</sequence>
<evidence type="ECO:0000313" key="1">
    <source>
        <dbReference type="EMBL" id="QQP54677.1"/>
    </source>
</evidence>
<evidence type="ECO:0000313" key="2">
    <source>
        <dbReference type="Proteomes" id="UP000595437"/>
    </source>
</evidence>
<accession>A0A7T8KEX8</accession>
<organism evidence="1 2">
    <name type="scientific">Caligus rogercresseyi</name>
    <name type="common">Sea louse</name>
    <dbReference type="NCBI Taxonomy" id="217165"/>
    <lineage>
        <taxon>Eukaryota</taxon>
        <taxon>Metazoa</taxon>
        <taxon>Ecdysozoa</taxon>
        <taxon>Arthropoda</taxon>
        <taxon>Crustacea</taxon>
        <taxon>Multicrustacea</taxon>
        <taxon>Hexanauplia</taxon>
        <taxon>Copepoda</taxon>
        <taxon>Siphonostomatoida</taxon>
        <taxon>Caligidae</taxon>
        <taxon>Caligus</taxon>
    </lineage>
</organism>
<gene>
    <name evidence="1" type="ORF">FKW44_007585</name>
</gene>
<reference evidence="2" key="1">
    <citation type="submission" date="2021-01" db="EMBL/GenBank/DDBJ databases">
        <title>Caligus Genome Assembly.</title>
        <authorList>
            <person name="Gallardo-Escarate C."/>
        </authorList>
    </citation>
    <scope>NUCLEOTIDE SEQUENCE [LARGE SCALE GENOMIC DNA]</scope>
</reference>
<dbReference type="Proteomes" id="UP000595437">
    <property type="component" value="Chromosome 5"/>
</dbReference>
<dbReference type="AlphaFoldDB" id="A0A7T8KEX8"/>
<dbReference type="EMBL" id="CP045894">
    <property type="protein sequence ID" value="QQP54677.1"/>
    <property type="molecule type" value="Genomic_DNA"/>
</dbReference>
<protein>
    <submittedName>
        <fullName evidence="1">Uncharacterized protein</fullName>
    </submittedName>
</protein>
<proteinExistence type="predicted"/>
<name>A0A7T8KEX8_CALRO</name>